<dbReference type="InterPro" id="IPR009097">
    <property type="entry name" value="Cyclic_Pdiesterase"/>
</dbReference>
<protein>
    <submittedName>
        <fullName evidence="1">2'-5' RNA ligase family protein</fullName>
    </submittedName>
</protein>
<name>A0A7G9W6F1_ALKCA</name>
<dbReference type="PANTHER" id="PTHR40037:SF1">
    <property type="entry name" value="PHOSPHOESTERASE SAOUHSC_00951-RELATED"/>
    <property type="match status" value="1"/>
</dbReference>
<dbReference type="PANTHER" id="PTHR40037">
    <property type="entry name" value="PHOSPHOESTERASE YJCG-RELATED"/>
    <property type="match status" value="1"/>
</dbReference>
<keyword evidence="2" id="KW-1185">Reference proteome</keyword>
<proteinExistence type="predicted"/>
<dbReference type="Pfam" id="PF13563">
    <property type="entry name" value="2_5_RNA_ligase2"/>
    <property type="match status" value="1"/>
</dbReference>
<evidence type="ECO:0000313" key="1">
    <source>
        <dbReference type="EMBL" id="QNO14263.1"/>
    </source>
</evidence>
<accession>A0A7G9W6F1</accession>
<dbReference type="Proteomes" id="UP000516160">
    <property type="component" value="Chromosome"/>
</dbReference>
<dbReference type="AlphaFoldDB" id="A0A7G9W6F1"/>
<gene>
    <name evidence="1" type="ORF">HYG86_05490</name>
</gene>
<evidence type="ECO:0000313" key="2">
    <source>
        <dbReference type="Proteomes" id="UP000516160"/>
    </source>
</evidence>
<reference evidence="1 2" key="1">
    <citation type="submission" date="2020-07" db="EMBL/GenBank/DDBJ databases">
        <title>Alkalicella. sp. LB2 genome.</title>
        <authorList>
            <person name="Postec A."/>
            <person name="Quemeneur M."/>
        </authorList>
    </citation>
    <scope>NUCLEOTIDE SEQUENCE [LARGE SCALE GENOMIC DNA]</scope>
    <source>
        <strain evidence="1 2">LB2</strain>
    </source>
</reference>
<dbReference type="Gene3D" id="3.90.1140.10">
    <property type="entry name" value="Cyclic phosphodiesterase"/>
    <property type="match status" value="1"/>
</dbReference>
<sequence>MLRRCIMIFPQFSNMDVINKIRQKYDPLSNHVRPHITLVFPFLSNIEYIELKEHLEDTLASLDPFTLKLKDITPVKSFGNYLFLNICEGKSELTEIHNKLYTGILEEHHPQWLKVGSFYPHLTVGKIDNAEKYKFAIEETGAITDEFKTIVNRICVEIIDDNEDSLIEMEIELKGGI</sequence>
<organism evidence="1 2">
    <name type="scientific">Alkalicella caledoniensis</name>
    <dbReference type="NCBI Taxonomy" id="2731377"/>
    <lineage>
        <taxon>Bacteria</taxon>
        <taxon>Bacillati</taxon>
        <taxon>Bacillota</taxon>
        <taxon>Clostridia</taxon>
        <taxon>Eubacteriales</taxon>
        <taxon>Proteinivoracaceae</taxon>
        <taxon>Alkalicella</taxon>
    </lineage>
</organism>
<dbReference type="InterPro" id="IPR050580">
    <property type="entry name" value="2H_phosphoesterase_YjcG-like"/>
</dbReference>
<dbReference type="GO" id="GO:0016874">
    <property type="term" value="F:ligase activity"/>
    <property type="evidence" value="ECO:0007669"/>
    <property type="project" value="UniProtKB-KW"/>
</dbReference>
<dbReference type="EMBL" id="CP058559">
    <property type="protein sequence ID" value="QNO14263.1"/>
    <property type="molecule type" value="Genomic_DNA"/>
</dbReference>
<dbReference type="SUPFAM" id="SSF55144">
    <property type="entry name" value="LigT-like"/>
    <property type="match status" value="1"/>
</dbReference>
<dbReference type="KEGG" id="acae:HYG86_05490"/>
<keyword evidence="1" id="KW-0436">Ligase</keyword>